<protein>
    <submittedName>
        <fullName evidence="2">Uncharacterized protein</fullName>
    </submittedName>
</protein>
<evidence type="ECO:0000313" key="3">
    <source>
        <dbReference type="Proteomes" id="UP000296706"/>
    </source>
</evidence>
<dbReference type="KEGG" id="hsn:DV733_06855"/>
<dbReference type="Proteomes" id="UP000296706">
    <property type="component" value="Chromosome"/>
</dbReference>
<dbReference type="AlphaFoldDB" id="A0A4D6HAZ3"/>
<dbReference type="RefSeq" id="WP_049995467.1">
    <property type="nucleotide sequence ID" value="NZ_CP031310.1"/>
</dbReference>
<feature type="region of interest" description="Disordered" evidence="1">
    <location>
        <begin position="1"/>
        <end position="22"/>
    </location>
</feature>
<keyword evidence="3" id="KW-1185">Reference proteome</keyword>
<proteinExistence type="predicted"/>
<name>A0A4D6HAZ3_9EURY</name>
<gene>
    <name evidence="2" type="ORF">DV733_06855</name>
</gene>
<evidence type="ECO:0000256" key="1">
    <source>
        <dbReference type="SAM" id="MobiDB-lite"/>
    </source>
</evidence>
<reference evidence="2 3" key="1">
    <citation type="journal article" date="2019" name="Nat. Commun.">
        <title>A new type of DNA phosphorothioation-based antiviral system in archaea.</title>
        <authorList>
            <person name="Xiong L."/>
            <person name="Liu S."/>
            <person name="Chen S."/>
            <person name="Xiao Y."/>
            <person name="Zhu B."/>
            <person name="Gao Y."/>
            <person name="Zhang Y."/>
            <person name="Chen B."/>
            <person name="Luo J."/>
            <person name="Deng Z."/>
            <person name="Chen X."/>
            <person name="Wang L."/>
            <person name="Chen S."/>
        </authorList>
    </citation>
    <scope>NUCLEOTIDE SEQUENCE [LARGE SCALE GENOMIC DNA]</scope>
    <source>
        <strain evidence="2 3">CBA1105</strain>
    </source>
</reference>
<accession>A0A4D6HAZ3</accession>
<dbReference type="GeneID" id="39847569"/>
<sequence>MSDTASVPLYEDEAARDEAYRTAQRERRPYLAVEHVDRGYTVIYDLLPAGAELAPPAHAEVRERLQRAIEAIVGDDTYPTTEVSQSVGPSLGNVGPFRREAGARETADVLAQLVLPEENWVEADELAGPSADDLRRN</sequence>
<dbReference type="OrthoDB" id="270570at2157"/>
<evidence type="ECO:0000313" key="2">
    <source>
        <dbReference type="EMBL" id="QCC50980.1"/>
    </source>
</evidence>
<organism evidence="2 3">
    <name type="scientific">Halapricum salinum</name>
    <dbReference type="NCBI Taxonomy" id="1457250"/>
    <lineage>
        <taxon>Archaea</taxon>
        <taxon>Methanobacteriati</taxon>
        <taxon>Methanobacteriota</taxon>
        <taxon>Stenosarchaea group</taxon>
        <taxon>Halobacteria</taxon>
        <taxon>Halobacteriales</taxon>
        <taxon>Haloarculaceae</taxon>
        <taxon>Halapricum</taxon>
    </lineage>
</organism>
<dbReference type="EMBL" id="CP031310">
    <property type="protein sequence ID" value="QCC50980.1"/>
    <property type="molecule type" value="Genomic_DNA"/>
</dbReference>